<accession>A0A8S5RJ34</accession>
<protein>
    <submittedName>
        <fullName evidence="2">TMEM119 family</fullName>
    </submittedName>
</protein>
<reference evidence="2" key="1">
    <citation type="journal article" date="2021" name="Proc. Natl. Acad. Sci. U.S.A.">
        <title>A Catalog of Tens of Thousands of Viruses from Human Metagenomes Reveals Hidden Associations with Chronic Diseases.</title>
        <authorList>
            <person name="Tisza M.J."/>
            <person name="Buck C.B."/>
        </authorList>
    </citation>
    <scope>NUCLEOTIDE SEQUENCE</scope>
    <source>
        <strain evidence="2">CtDJ83</strain>
    </source>
</reference>
<proteinExistence type="predicted"/>
<evidence type="ECO:0000313" key="2">
    <source>
        <dbReference type="EMBL" id="DAE31383.1"/>
    </source>
</evidence>
<name>A0A8S5RJ34_9VIRU</name>
<keyword evidence="1" id="KW-0472">Membrane</keyword>
<dbReference type="EMBL" id="BK059107">
    <property type="protein sequence ID" value="DAE31383.1"/>
    <property type="molecule type" value="Genomic_DNA"/>
</dbReference>
<keyword evidence="1" id="KW-1133">Transmembrane helix</keyword>
<organism evidence="2">
    <name type="scientific">virus sp. ctDJ83</name>
    <dbReference type="NCBI Taxonomy" id="2827625"/>
    <lineage>
        <taxon>Viruses</taxon>
    </lineage>
</organism>
<evidence type="ECO:0000256" key="1">
    <source>
        <dbReference type="SAM" id="Phobius"/>
    </source>
</evidence>
<sequence>MNKFDNLGDRMVEVFDAYFPLFMRAFAIISLPILLFVVICSCVAMAKLVLSLL</sequence>
<keyword evidence="1" id="KW-0812">Transmembrane</keyword>
<feature type="transmembrane region" description="Helical" evidence="1">
    <location>
        <begin position="21"/>
        <end position="46"/>
    </location>
</feature>